<keyword evidence="1" id="KW-0812">Transmembrane</keyword>
<accession>A0A0C2MJF0</accession>
<evidence type="ECO:0000313" key="3">
    <source>
        <dbReference type="Proteomes" id="UP000031668"/>
    </source>
</evidence>
<keyword evidence="1" id="KW-1133">Transmembrane helix</keyword>
<gene>
    <name evidence="2" type="ORF">RF11_03888</name>
</gene>
<dbReference type="Proteomes" id="UP000031668">
    <property type="component" value="Unassembled WGS sequence"/>
</dbReference>
<evidence type="ECO:0000313" key="2">
    <source>
        <dbReference type="EMBL" id="KII64480.1"/>
    </source>
</evidence>
<reference evidence="2 3" key="1">
    <citation type="journal article" date="2014" name="Genome Biol. Evol.">
        <title>The genome of the myxosporean Thelohanellus kitauei shows adaptations to nutrient acquisition within its fish host.</title>
        <authorList>
            <person name="Yang Y."/>
            <person name="Xiong J."/>
            <person name="Zhou Z."/>
            <person name="Huo F."/>
            <person name="Miao W."/>
            <person name="Ran C."/>
            <person name="Liu Y."/>
            <person name="Zhang J."/>
            <person name="Feng J."/>
            <person name="Wang M."/>
            <person name="Wang M."/>
            <person name="Wang L."/>
            <person name="Yao B."/>
        </authorList>
    </citation>
    <scope>NUCLEOTIDE SEQUENCE [LARGE SCALE GENOMIC DNA]</scope>
    <source>
        <strain evidence="2">Wuqing</strain>
    </source>
</reference>
<feature type="transmembrane region" description="Helical" evidence="1">
    <location>
        <begin position="20"/>
        <end position="40"/>
    </location>
</feature>
<organism evidence="2 3">
    <name type="scientific">Thelohanellus kitauei</name>
    <name type="common">Myxosporean</name>
    <dbReference type="NCBI Taxonomy" id="669202"/>
    <lineage>
        <taxon>Eukaryota</taxon>
        <taxon>Metazoa</taxon>
        <taxon>Cnidaria</taxon>
        <taxon>Myxozoa</taxon>
        <taxon>Myxosporea</taxon>
        <taxon>Bivalvulida</taxon>
        <taxon>Platysporina</taxon>
        <taxon>Myxobolidae</taxon>
        <taxon>Thelohanellus</taxon>
    </lineage>
</organism>
<dbReference type="EMBL" id="JWZT01004259">
    <property type="protein sequence ID" value="KII64480.1"/>
    <property type="molecule type" value="Genomic_DNA"/>
</dbReference>
<sequence>MFCPLTKDFNLRENLFTSEVVYMIWMGMIIVGICMVESYIAHINCEFFISTQYFRYRLEKFLKGCNKPSFSMKNGPVLNSTYPVITFIEGRNAKEGIIFIITESYVRMFVNLRPK</sequence>
<protein>
    <submittedName>
        <fullName evidence="2">Uncharacterized protein</fullName>
    </submittedName>
</protein>
<keyword evidence="3" id="KW-1185">Reference proteome</keyword>
<proteinExistence type="predicted"/>
<evidence type="ECO:0000256" key="1">
    <source>
        <dbReference type="SAM" id="Phobius"/>
    </source>
</evidence>
<keyword evidence="1" id="KW-0472">Membrane</keyword>
<name>A0A0C2MJF0_THEKT</name>
<dbReference type="AlphaFoldDB" id="A0A0C2MJF0"/>
<comment type="caution">
    <text evidence="2">The sequence shown here is derived from an EMBL/GenBank/DDBJ whole genome shotgun (WGS) entry which is preliminary data.</text>
</comment>